<dbReference type="RefSeq" id="WP_013882744.1">
    <property type="nucleotide sequence ID" value="NC_015671.1"/>
</dbReference>
<feature type="domain" description="DUF4180" evidence="1">
    <location>
        <begin position="8"/>
        <end position="116"/>
    </location>
</feature>
<keyword evidence="3" id="KW-1185">Reference proteome</keyword>
<dbReference type="EMBL" id="CP002665">
    <property type="protein sequence ID" value="AEI11221.1"/>
    <property type="molecule type" value="Genomic_DNA"/>
</dbReference>
<dbReference type="Proteomes" id="UP000000485">
    <property type="component" value="Chromosome"/>
</dbReference>
<dbReference type="OrthoDB" id="8595425at2"/>
<proteinExistence type="predicted"/>
<gene>
    <name evidence="2" type="ordered locus">Celgi_0702</name>
</gene>
<dbReference type="Pfam" id="PF13788">
    <property type="entry name" value="DUF4180"/>
    <property type="match status" value="1"/>
</dbReference>
<dbReference type="eggNOG" id="ENOG5032Z57">
    <property type="taxonomic scope" value="Bacteria"/>
</dbReference>
<evidence type="ECO:0000313" key="2">
    <source>
        <dbReference type="EMBL" id="AEI11221.1"/>
    </source>
</evidence>
<protein>
    <submittedName>
        <fullName evidence="2">Alpha/beta hydrolase</fullName>
    </submittedName>
</protein>
<dbReference type="KEGG" id="cga:Celgi_0702"/>
<evidence type="ECO:0000259" key="1">
    <source>
        <dbReference type="Pfam" id="PF13788"/>
    </source>
</evidence>
<reference evidence="3" key="1">
    <citation type="submission" date="2011-04" db="EMBL/GenBank/DDBJ databases">
        <title>Complete sequence of Cellvibrio gilvus ATCC 13127.</title>
        <authorList>
            <person name="Lucas S."/>
            <person name="Han J."/>
            <person name="Lapidus A."/>
            <person name="Cheng J.-F."/>
            <person name="Goodwin L."/>
            <person name="Pitluck S."/>
            <person name="Peters L."/>
            <person name="Munk A."/>
            <person name="Detter J.C."/>
            <person name="Han C."/>
            <person name="Tapia R."/>
            <person name="Land M."/>
            <person name="Hauser L."/>
            <person name="Kyrpides N."/>
            <person name="Ivanova N."/>
            <person name="Ovchinnikova G."/>
            <person name="Pagani I."/>
            <person name="Mead D."/>
            <person name="Brumm P."/>
            <person name="Woyke T."/>
        </authorList>
    </citation>
    <scope>NUCLEOTIDE SEQUENCE [LARGE SCALE GENOMIC DNA]</scope>
    <source>
        <strain evidence="3">ATCC 13127 / NRRL B-14078</strain>
    </source>
</reference>
<evidence type="ECO:0000313" key="3">
    <source>
        <dbReference type="Proteomes" id="UP000000485"/>
    </source>
</evidence>
<dbReference type="AlphaFoldDB" id="F8A7G3"/>
<dbReference type="HOGENOM" id="CLU_151995_0_0_11"/>
<name>F8A7G3_CELGA</name>
<organism evidence="2 3">
    <name type="scientific">Cellulomonas gilvus (strain ATCC 13127 / NRRL B-14078)</name>
    <name type="common">Cellvibrio gilvus</name>
    <dbReference type="NCBI Taxonomy" id="593907"/>
    <lineage>
        <taxon>Bacteria</taxon>
        <taxon>Bacillati</taxon>
        <taxon>Actinomycetota</taxon>
        <taxon>Actinomycetes</taxon>
        <taxon>Micrococcales</taxon>
        <taxon>Cellulomonadaceae</taxon>
        <taxon>Cellulomonas</taxon>
    </lineage>
</organism>
<sequence>MRVEVMGDQRVLVLAPDGAPVGAGNATDLIGEAWGHDVTVVAIPAQRLDPEFFRLSSGVAGELAQKLVNYHLQLAVVGDVSAHVAGSDALDAYVRESNRGRHVWFVADDAELAARLG</sequence>
<keyword evidence="2" id="KW-0378">Hydrolase</keyword>
<dbReference type="InterPro" id="IPR025438">
    <property type="entry name" value="DUF4180"/>
</dbReference>
<accession>F8A7G3</accession>
<dbReference type="GO" id="GO:0016787">
    <property type="term" value="F:hydrolase activity"/>
    <property type="evidence" value="ECO:0007669"/>
    <property type="project" value="UniProtKB-KW"/>
</dbReference>